<feature type="region of interest" description="Disordered" evidence="1">
    <location>
        <begin position="34"/>
        <end position="54"/>
    </location>
</feature>
<dbReference type="EMBL" id="BKCJ010004314">
    <property type="protein sequence ID" value="GEU60300.1"/>
    <property type="molecule type" value="Genomic_DNA"/>
</dbReference>
<comment type="caution">
    <text evidence="2">The sequence shown here is derived from an EMBL/GenBank/DDBJ whole genome shotgun (WGS) entry which is preliminary data.</text>
</comment>
<protein>
    <submittedName>
        <fullName evidence="2">UBN2 domain-containing protein</fullName>
    </submittedName>
</protein>
<reference evidence="2" key="1">
    <citation type="journal article" date="2019" name="Sci. Rep.">
        <title>Draft genome of Tanacetum cinerariifolium, the natural source of mosquito coil.</title>
        <authorList>
            <person name="Yamashiro T."/>
            <person name="Shiraishi A."/>
            <person name="Satake H."/>
            <person name="Nakayama K."/>
        </authorList>
    </citation>
    <scope>NUCLEOTIDE SEQUENCE</scope>
</reference>
<sequence length="418" mass="47635">MMSATTSFLEEKWPLQTNLERKGRQHGDIMKQTTSQASTKGHISKVDKNQAGTPLTKTPKEIMVMDTVKFEAPPPMSSPAKNWKKNKFCNSQVKDNKIDLLVQQYEQFVISEEESIDIAFARFNTIITSLNALDEGYSSKNYDEFIKSSVEDLVPVPSESGDTSGSNSEYVLPSCDDFSPIIIFEEESVPFSNHLLNSNDDFTFSDDESLSDEELEDIECKDSYDSNFDESTFLVTPLSESNEDEYFTPGDDVELLLHRDPSTPMMSDKIFDPEIHDQIFSPTYVSLPIEVHHYLFFTCVVRIFLPHFTYPVVSPFLLSSGSEDTIFDPSIFAFHFSYRSGTFINFNVYPDILNESPMEIFSSTRFNPNITMIWGSPLPFSCFVFYVQDCLDFEDSRARDFVHRPLELLSLSDGNLIS</sequence>
<name>A0A6L2LGL7_TANCI</name>
<organism evidence="2">
    <name type="scientific">Tanacetum cinerariifolium</name>
    <name type="common">Dalmatian daisy</name>
    <name type="synonym">Chrysanthemum cinerariifolium</name>
    <dbReference type="NCBI Taxonomy" id="118510"/>
    <lineage>
        <taxon>Eukaryota</taxon>
        <taxon>Viridiplantae</taxon>
        <taxon>Streptophyta</taxon>
        <taxon>Embryophyta</taxon>
        <taxon>Tracheophyta</taxon>
        <taxon>Spermatophyta</taxon>
        <taxon>Magnoliopsida</taxon>
        <taxon>eudicotyledons</taxon>
        <taxon>Gunneridae</taxon>
        <taxon>Pentapetalae</taxon>
        <taxon>asterids</taxon>
        <taxon>campanulids</taxon>
        <taxon>Asterales</taxon>
        <taxon>Asteraceae</taxon>
        <taxon>Asteroideae</taxon>
        <taxon>Anthemideae</taxon>
        <taxon>Anthemidinae</taxon>
        <taxon>Tanacetum</taxon>
    </lineage>
</organism>
<gene>
    <name evidence="2" type="ORF">Tci_032278</name>
</gene>
<dbReference type="AlphaFoldDB" id="A0A6L2LGL7"/>
<accession>A0A6L2LGL7</accession>
<proteinExistence type="predicted"/>
<evidence type="ECO:0000256" key="1">
    <source>
        <dbReference type="SAM" id="MobiDB-lite"/>
    </source>
</evidence>
<evidence type="ECO:0000313" key="2">
    <source>
        <dbReference type="EMBL" id="GEU60300.1"/>
    </source>
</evidence>